<organism evidence="3 4">
    <name type="scientific">Stylophora pistillata</name>
    <name type="common">Smooth cauliflower coral</name>
    <dbReference type="NCBI Taxonomy" id="50429"/>
    <lineage>
        <taxon>Eukaryota</taxon>
        <taxon>Metazoa</taxon>
        <taxon>Cnidaria</taxon>
        <taxon>Anthozoa</taxon>
        <taxon>Hexacorallia</taxon>
        <taxon>Scleractinia</taxon>
        <taxon>Astrocoeniina</taxon>
        <taxon>Pocilloporidae</taxon>
        <taxon>Stylophora</taxon>
    </lineage>
</organism>
<keyword evidence="4" id="KW-1185">Reference proteome</keyword>
<comment type="caution">
    <text evidence="3">The sequence shown here is derived from an EMBL/GenBank/DDBJ whole genome shotgun (WGS) entry which is preliminary data.</text>
</comment>
<dbReference type="AlphaFoldDB" id="A0A2B4R3Z5"/>
<evidence type="ECO:0000313" key="4">
    <source>
        <dbReference type="Proteomes" id="UP000225706"/>
    </source>
</evidence>
<feature type="region of interest" description="Disordered" evidence="1">
    <location>
        <begin position="378"/>
        <end position="411"/>
    </location>
</feature>
<proteinExistence type="predicted"/>
<gene>
    <name evidence="3" type="ORF">AWC38_SpisGene24258</name>
</gene>
<protein>
    <recommendedName>
        <fullName evidence="2">Helix-turn-helix domain-containing protein</fullName>
    </recommendedName>
</protein>
<evidence type="ECO:0000259" key="2">
    <source>
        <dbReference type="Pfam" id="PF26215"/>
    </source>
</evidence>
<feature type="domain" description="Helix-turn-helix" evidence="2">
    <location>
        <begin position="177"/>
        <end position="233"/>
    </location>
</feature>
<dbReference type="InterPro" id="IPR058912">
    <property type="entry name" value="HTH_animal"/>
</dbReference>
<evidence type="ECO:0000256" key="1">
    <source>
        <dbReference type="SAM" id="MobiDB-lite"/>
    </source>
</evidence>
<accession>A0A2B4R3Z5</accession>
<dbReference type="Pfam" id="PF26215">
    <property type="entry name" value="HTH_animal"/>
    <property type="match status" value="1"/>
</dbReference>
<dbReference type="Proteomes" id="UP000225706">
    <property type="component" value="Unassembled WGS sequence"/>
</dbReference>
<name>A0A2B4R3Z5_STYPI</name>
<dbReference type="EMBL" id="LSMT01001790">
    <property type="protein sequence ID" value="PFX11876.1"/>
    <property type="molecule type" value="Genomic_DNA"/>
</dbReference>
<sequence>MRWRAYHFLNTSSVSHHRETYGFNSKKTPPQVSELNEFEDKMTNLIRNFELKAPRPFELQKKISQHVDSINKDSNLYVPADKTTNFYKMNANDYKSLLNKNIEKEYKKAPANAETHINTEAKDLAQTLKIDDRVEMLAPKESFITLKDHKNNFQNNPTCRLINPTKSELGKPNNTPLYVHRDSNHPPSILKNIPLAINKRLSEISSDRVSFDKAAPMYQQALEASGYNHQLKFDTTTKDQRSTEGRGRHRNITWYNPPFDRVTCTFEKPSSPIQTPLDPVLIQQTQSPTELTARLNLSRRESELATYETVSKCIKECEYDDIDKARRKSRSVSEDSLDVQERARNTMVSGERGIKQPPSYHDEKEENKDHVYAVLRKHRKGRASSEERALTKCPGRPQKGTSGLPVDRASSVGLEEYTKATLNETPQAGENAEQLYASFD</sequence>
<reference evidence="4" key="1">
    <citation type="journal article" date="2017" name="bioRxiv">
        <title>Comparative analysis of the genomes of Stylophora pistillata and Acropora digitifera provides evidence for extensive differences between species of corals.</title>
        <authorList>
            <person name="Voolstra C.R."/>
            <person name="Li Y."/>
            <person name="Liew Y.J."/>
            <person name="Baumgarten S."/>
            <person name="Zoccola D."/>
            <person name="Flot J.-F."/>
            <person name="Tambutte S."/>
            <person name="Allemand D."/>
            <person name="Aranda M."/>
        </authorList>
    </citation>
    <scope>NUCLEOTIDE SEQUENCE [LARGE SCALE GENOMIC DNA]</scope>
</reference>
<evidence type="ECO:0000313" key="3">
    <source>
        <dbReference type="EMBL" id="PFX11876.1"/>
    </source>
</evidence>